<evidence type="ECO:0000259" key="1">
    <source>
        <dbReference type="Pfam" id="PF22422"/>
    </source>
</evidence>
<accession>A0ABX0GUV9</accession>
<dbReference type="Proteomes" id="UP000800981">
    <property type="component" value="Unassembled WGS sequence"/>
</dbReference>
<proteinExistence type="predicted"/>
<protein>
    <submittedName>
        <fullName evidence="2">Glucosidase</fullName>
    </submittedName>
</protein>
<evidence type="ECO:0000313" key="2">
    <source>
        <dbReference type="EMBL" id="NHC14557.1"/>
    </source>
</evidence>
<feature type="domain" description="Mannosylglycerate hydrolase MGH1-like glycoside hydrolase" evidence="1">
    <location>
        <begin position="692"/>
        <end position="861"/>
    </location>
</feature>
<keyword evidence="3" id="KW-1185">Reference proteome</keyword>
<evidence type="ECO:0000313" key="3">
    <source>
        <dbReference type="Proteomes" id="UP000800981"/>
    </source>
</evidence>
<feature type="domain" description="Mannosylglycerate hydrolase MGH1-like glycoside hydrolase" evidence="1">
    <location>
        <begin position="429"/>
        <end position="646"/>
    </location>
</feature>
<reference evidence="2 3" key="1">
    <citation type="submission" date="2020-03" db="EMBL/GenBank/DDBJ databases">
        <title>Two novel Motilibacter sp.</title>
        <authorList>
            <person name="Liu S."/>
        </authorList>
    </citation>
    <scope>NUCLEOTIDE SEQUENCE [LARGE SCALE GENOMIC DNA]</scope>
    <source>
        <strain evidence="2 3">E257</strain>
    </source>
</reference>
<organism evidence="2 3">
    <name type="scientific">Motilibacter deserti</name>
    <dbReference type="NCBI Taxonomy" id="2714956"/>
    <lineage>
        <taxon>Bacteria</taxon>
        <taxon>Bacillati</taxon>
        <taxon>Actinomycetota</taxon>
        <taxon>Actinomycetes</taxon>
        <taxon>Motilibacterales</taxon>
        <taxon>Motilibacteraceae</taxon>
        <taxon>Motilibacter</taxon>
    </lineage>
</organism>
<sequence length="883" mass="98459">MTGAERERVAGIGRPDEGVAQASPWYLWGPYLSERAWGTVREDYSAGGEAWGYLPHDHARSRAYRWNEDGLAGICDAEQRLCLALALWNGRDPILKERIFGLTGPEGNHGEDAKEYWWYVDAVPSSAWLSWRYHYPQREFPYGRLVEEAARRRGDGGAAEFELLDTGVFDGDRYWVVDVDYAKADVDDVLMRVRVTNAGPDADVLHVLPTLWFRNTWAWEPGSPQPRARADGDGLVASHPTLGTYRLDAASGPEGAPTPLFCDNETNTERLFGTPGPAHPKDGIGDHLVHGAPTVNPDRSGTKAALHYRVPVAAGETVELRLRLHAGAAETGWAGAVFDTTMAERKGEADEFYAGLTPPDAGAEEARVMRQAFTGMLWGKQFYPYDVARWLDGDPGQPPPPAPRRGGRNAKWRHLRSNDILSMPDPWEYPWFAAWDLAFHTVVLAHLDPAFAKYQLELMTREWLQHPNGALPAYEWAFDDVNPPVHAWAVMKVYRLDGSRDRGFLQRVFHKLLLDFAWWVNRQDPDGNSAFHGGFLGLDNVGPLDRSHLPKDVSLEQADGTAWMAFYCLSMLHIALELAEQDPAYEDLTTTFLEHFASISEALEEQGLWDPDDAFFYDVLITPTGRRVPLKVRSMVGVLPLLAATVVDRDRVERNGFARRLPGLLARAEEADARHLGAVVPGDGEERVLLSLVSPDVLRRFLAELLDEESFLSPHGIRSLSRRHLDAPFRIDVDGISARVGYEPAESRSGMFGGNSNWRGPVWMPVNYLVVEALARLGSYFGDRLTVECPTGSGSLLRLDDVAAELRRRLVSLFLPGPDGRRPTYGGVERFQQDPRWHGQTLFFEYFHGDDGAGLGASHQTGWTGLVADLITGRRLGGEGESW</sequence>
<dbReference type="EMBL" id="JAANNP010000007">
    <property type="protein sequence ID" value="NHC14557.1"/>
    <property type="molecule type" value="Genomic_DNA"/>
</dbReference>
<dbReference type="RefSeq" id="WP_166282198.1">
    <property type="nucleotide sequence ID" value="NZ_JAANNP010000007.1"/>
</dbReference>
<dbReference type="PANTHER" id="PTHR10412:SF10">
    <property type="entry name" value="GLYCOSYL HYDROLASE FAMILY 63 C-TERMINAL DOMAIN-CONTAINING PROTEIN"/>
    <property type="match status" value="1"/>
</dbReference>
<dbReference type="InterPro" id="IPR008928">
    <property type="entry name" value="6-hairpin_glycosidase_sf"/>
</dbReference>
<comment type="caution">
    <text evidence="2">The sequence shown here is derived from an EMBL/GenBank/DDBJ whole genome shotgun (WGS) entry which is preliminary data.</text>
</comment>
<dbReference type="InterPro" id="IPR054491">
    <property type="entry name" value="MGH1-like_GH"/>
</dbReference>
<dbReference type="Gene3D" id="1.50.10.10">
    <property type="match status" value="2"/>
</dbReference>
<dbReference type="InterPro" id="IPR012341">
    <property type="entry name" value="6hp_glycosidase-like_sf"/>
</dbReference>
<dbReference type="PANTHER" id="PTHR10412">
    <property type="entry name" value="MANNOSYL-OLIGOSACCHARIDE GLUCOSIDASE"/>
    <property type="match status" value="1"/>
</dbReference>
<gene>
    <name evidence="2" type="ORF">G9H71_12290</name>
</gene>
<name>A0ABX0GUV9_9ACTN</name>
<dbReference type="Pfam" id="PF22422">
    <property type="entry name" value="MGH1-like_GH"/>
    <property type="match status" value="2"/>
</dbReference>
<dbReference type="SUPFAM" id="SSF48208">
    <property type="entry name" value="Six-hairpin glycosidases"/>
    <property type="match status" value="1"/>
</dbReference>
<dbReference type="InterPro" id="IPR004888">
    <property type="entry name" value="Glycoside_hydrolase_63"/>
</dbReference>